<dbReference type="Proteomes" id="UP000232003">
    <property type="component" value="Plasmid pNFSY02"/>
</dbReference>
<reference evidence="2 3" key="1">
    <citation type="submission" date="2017-11" db="EMBL/GenBank/DDBJ databases">
        <title>Complete genome of a free-living desiccation-tolerant cyanobacterium and its photosynthetic adaptation to extreme terrestrial habitat.</title>
        <authorList>
            <person name="Shang J."/>
        </authorList>
    </citation>
    <scope>NUCLEOTIDE SEQUENCE [LARGE SCALE GENOMIC DNA]</scope>
    <source>
        <strain evidence="2 3">CCNUN1</strain>
        <plasmid evidence="3">pnfsy02</plasmid>
    </source>
</reference>
<sequence>MIVVIGGIKGGAGKSTVAANLAARRVADGYDVLLVDGDEQETTTLWASTRSEHYPEGSQKLTCVQLRGRAARDEVLKLAPRYQDVIIDVGGRDTTTQRAALTVAHLVLLPIPPRGPDIWTLEKVAALLEEVRTVNPDLKAWAFLNRADASGRDNEDAMQIIQETPGIDLISPRLGDRKSFPNAHTQGLAVTELKPRDPKAVQELEVLYQYCFSTKIVSNQDNKGTK</sequence>
<organism evidence="2 3">
    <name type="scientific">Nostoc flagelliforme CCNUN1</name>
    <dbReference type="NCBI Taxonomy" id="2038116"/>
    <lineage>
        <taxon>Bacteria</taxon>
        <taxon>Bacillati</taxon>
        <taxon>Cyanobacteriota</taxon>
        <taxon>Cyanophyceae</taxon>
        <taxon>Nostocales</taxon>
        <taxon>Nostocaceae</taxon>
        <taxon>Nostoc</taxon>
    </lineage>
</organism>
<accession>A0A2K8T5N1</accession>
<evidence type="ECO:0000259" key="1">
    <source>
        <dbReference type="Pfam" id="PF01656"/>
    </source>
</evidence>
<dbReference type="InterPro" id="IPR050678">
    <property type="entry name" value="DNA_Partitioning_ATPase"/>
</dbReference>
<dbReference type="PANTHER" id="PTHR13696:SF96">
    <property type="entry name" value="COBQ_COBB_MIND_PARA NUCLEOTIDE BINDING DOMAIN-CONTAINING PROTEIN"/>
    <property type="match status" value="1"/>
</dbReference>
<geneLocation type="plasmid" evidence="3">
    <name>pnfsy02</name>
</geneLocation>
<dbReference type="CDD" id="cd02042">
    <property type="entry name" value="ParAB_family"/>
    <property type="match status" value="1"/>
</dbReference>
<dbReference type="InterPro" id="IPR027417">
    <property type="entry name" value="P-loop_NTPase"/>
</dbReference>
<dbReference type="Gene3D" id="3.40.50.300">
    <property type="entry name" value="P-loop containing nucleotide triphosphate hydrolases"/>
    <property type="match status" value="1"/>
</dbReference>
<dbReference type="PANTHER" id="PTHR13696">
    <property type="entry name" value="P-LOOP CONTAINING NUCLEOSIDE TRIPHOSPHATE HYDROLASE"/>
    <property type="match status" value="1"/>
</dbReference>
<proteinExistence type="predicted"/>
<keyword evidence="2" id="KW-0614">Plasmid</keyword>
<evidence type="ECO:0000313" key="3">
    <source>
        <dbReference type="Proteomes" id="UP000232003"/>
    </source>
</evidence>
<dbReference type="Pfam" id="PF01656">
    <property type="entry name" value="CbiA"/>
    <property type="match status" value="1"/>
</dbReference>
<keyword evidence="3" id="KW-1185">Reference proteome</keyword>
<dbReference type="InterPro" id="IPR002586">
    <property type="entry name" value="CobQ/CobB/MinD/ParA_Nub-bd_dom"/>
</dbReference>
<gene>
    <name evidence="2" type="ORF">COO91_09172</name>
</gene>
<protein>
    <submittedName>
        <fullName evidence="2">ParA, chromosome partitioning protein</fullName>
    </submittedName>
</protein>
<dbReference type="KEGG" id="nfl:COO91_09172"/>
<dbReference type="EMBL" id="CP024787">
    <property type="protein sequence ID" value="AUB43016.1"/>
    <property type="molecule type" value="Genomic_DNA"/>
</dbReference>
<name>A0A2K8T5N1_9NOSO</name>
<evidence type="ECO:0000313" key="2">
    <source>
        <dbReference type="EMBL" id="AUB43016.1"/>
    </source>
</evidence>
<feature type="domain" description="CobQ/CobB/MinD/ParA nucleotide binding" evidence="1">
    <location>
        <begin position="4"/>
        <end position="185"/>
    </location>
</feature>
<dbReference type="OrthoDB" id="69313at2"/>
<dbReference type="RefSeq" id="WP_100903314.1">
    <property type="nucleotide sequence ID" value="NZ_CAWNNC010000003.1"/>
</dbReference>
<dbReference type="SUPFAM" id="SSF52540">
    <property type="entry name" value="P-loop containing nucleoside triphosphate hydrolases"/>
    <property type="match status" value="1"/>
</dbReference>
<dbReference type="PIRSF" id="PIRSF009320">
    <property type="entry name" value="Nuc_binding_HP_1000"/>
    <property type="match status" value="1"/>
</dbReference>
<dbReference type="AlphaFoldDB" id="A0A2K8T5N1"/>